<evidence type="ECO:0000313" key="1">
    <source>
        <dbReference type="EMBL" id="AVK09223.1"/>
    </source>
</evidence>
<gene>
    <name evidence="1" type="ORF">CSB93_6517</name>
</gene>
<reference evidence="1 2" key="1">
    <citation type="submission" date="2018-02" db="EMBL/GenBank/DDBJ databases">
        <title>FDA/CDC Antimicrobial Resistant Isolate Bank Genome Sequencing.</title>
        <authorList>
            <person name="Benahmed F.H."/>
            <person name="Lutgring J.D."/>
            <person name="Yoo B."/>
            <person name="Machado M."/>
            <person name="Brown A."/>
            <person name="McAllister G."/>
            <person name="Perry A."/>
            <person name="Halpin A.L."/>
            <person name="Vavikolanu K."/>
            <person name="Ott S."/>
            <person name="Zhao X."/>
            <person name="Tallon L.J."/>
            <person name="Sadzewicz L."/>
            <person name="Aluvathingal J."/>
            <person name="Nadendla S."/>
            <person name="Voskania-kordi A."/>
            <person name="Simonyan V."/>
            <person name="Patel J."/>
            <person name="Shawar R.M."/>
        </authorList>
    </citation>
    <scope>NUCLEOTIDE SEQUENCE [LARGE SCALE GENOMIC DNA]</scope>
    <source>
        <strain evidence="1 2">AR_0356</strain>
        <plasmid evidence="1 2">unnamed2</plasmid>
    </source>
</reference>
<evidence type="ECO:0000313" key="2">
    <source>
        <dbReference type="Proteomes" id="UP000238390"/>
    </source>
</evidence>
<dbReference type="EMBL" id="CP027170">
    <property type="protein sequence ID" value="AVK09223.1"/>
    <property type="molecule type" value="Genomic_DNA"/>
</dbReference>
<organism evidence="1 2">
    <name type="scientific">Pseudomonas paraeruginosa</name>
    <dbReference type="NCBI Taxonomy" id="2994495"/>
    <lineage>
        <taxon>Bacteria</taxon>
        <taxon>Pseudomonadati</taxon>
        <taxon>Pseudomonadota</taxon>
        <taxon>Gammaproteobacteria</taxon>
        <taxon>Pseudomonadales</taxon>
        <taxon>Pseudomonadaceae</taxon>
        <taxon>Pseudomonas</taxon>
    </lineage>
</organism>
<dbReference type="Proteomes" id="UP000238390">
    <property type="component" value="Plasmid unnamed2"/>
</dbReference>
<proteinExistence type="predicted"/>
<sequence length="47" mass="5284">MLRIEQHDSGRYAPGDNADVRRTATELEAEIRTWALLLGVENPSTDD</sequence>
<geneLocation type="plasmid" evidence="1 2">
    <name>unnamed2</name>
</geneLocation>
<accession>A0A2R3J513</accession>
<keyword evidence="2" id="KW-1185">Reference proteome</keyword>
<protein>
    <submittedName>
        <fullName evidence="1">Uncharacterized protein</fullName>
    </submittedName>
</protein>
<keyword evidence="1" id="KW-0614">Plasmid</keyword>
<name>A0A2R3J513_9PSED</name>
<dbReference type="AlphaFoldDB" id="A0A2R3J513"/>